<dbReference type="InterPro" id="IPR036413">
    <property type="entry name" value="YaeB-like_sf"/>
</dbReference>
<protein>
    <submittedName>
        <fullName evidence="5">TRMO methyltransferase</fullName>
    </submittedName>
</protein>
<comment type="similarity">
    <text evidence="2">Belongs to the tRNA methyltransferase O family.</text>
</comment>
<keyword evidence="3" id="KW-0175">Coiled coil</keyword>
<comment type="caution">
    <text evidence="5">The sequence shown here is derived from an EMBL/GenBank/DDBJ whole genome shotgun (WGS) entry which is preliminary data.</text>
</comment>
<dbReference type="GO" id="GO:0032259">
    <property type="term" value="P:methylation"/>
    <property type="evidence" value="ECO:0007669"/>
    <property type="project" value="UniProtKB-KW"/>
</dbReference>
<accession>A0ABS2XMM1</accession>
<keyword evidence="5" id="KW-0808">Transferase</keyword>
<dbReference type="InterPro" id="IPR040372">
    <property type="entry name" value="YaeB-like"/>
</dbReference>
<dbReference type="InterPro" id="IPR036414">
    <property type="entry name" value="YaeB_N_sf"/>
</dbReference>
<evidence type="ECO:0000313" key="6">
    <source>
        <dbReference type="Proteomes" id="UP001166093"/>
    </source>
</evidence>
<dbReference type="Gene3D" id="2.40.30.70">
    <property type="entry name" value="YaeB-like"/>
    <property type="match status" value="1"/>
</dbReference>
<dbReference type="SUPFAM" id="SSF118196">
    <property type="entry name" value="YaeB-like"/>
    <property type="match status" value="2"/>
</dbReference>
<feature type="non-terminal residue" evidence="5">
    <location>
        <position position="489"/>
    </location>
</feature>
<feature type="domain" description="TsaA-like" evidence="4">
    <location>
        <begin position="92"/>
        <end position="230"/>
    </location>
</feature>
<dbReference type="NCBIfam" id="TIGR00104">
    <property type="entry name" value="tRNA_TsaA"/>
    <property type="match status" value="1"/>
</dbReference>
<sequence>METSHVNFSTSSGCDQRVQKLQQQIAVMRKEIKNLRQHADSAVREQRKSLAALQSVVASMKEDGRLKDAKTDSLRTDCTVTNQALEKGVIQTTPIGYIESCFSSKNGTPRQPTICSLSRAILKINKSIFNNPEHSLMGLDQYSHVWIIFVFHKNGHLSYKAKVKPPRLNGVKTGVFSTRTPHRPNAIGLTLAKLEIIKGDTVYLSGIDMIQGTPVLDIKPYIPDYDSPKGRRNPLDTVESANQDQAEPMAVVNDSEKKNTMKRDVLSGNLAIPKITVGHTEEEKFLTNTNFESQITVLSDKNASCDSEVDAIYQTKNEQKMLSALAEVKSYVNQSDAFSEATVENAAIQSYCATADPCKDEPNKFNEHVVYDEASKTTIASWIRSSPVTSLEVRFTPHAERDLNAFEPLYQAELGKPNFRYLKSADEAKAAIKGVLSADPRSVYRRTRCQDQLFYFTLDTAHITCWFGEGFAEVLRIKAATTECSGSCA</sequence>
<dbReference type="GeneID" id="121323083"/>
<evidence type="ECO:0000256" key="1">
    <source>
        <dbReference type="ARBA" id="ARBA00022691"/>
    </source>
</evidence>
<dbReference type="InterPro" id="IPR023370">
    <property type="entry name" value="TrmO-like_N"/>
</dbReference>
<dbReference type="CDD" id="cd09281">
    <property type="entry name" value="UPF0066"/>
    <property type="match status" value="1"/>
</dbReference>
<dbReference type="RefSeq" id="XP_041119761.1">
    <property type="nucleotide sequence ID" value="XM_041263827.1"/>
</dbReference>
<feature type="non-terminal residue" evidence="5">
    <location>
        <position position="1"/>
    </location>
</feature>
<keyword evidence="1" id="KW-0949">S-adenosyl-L-methionine</keyword>
<reference evidence="5" key="1">
    <citation type="journal article" date="2021" name="Cell">
        <title>Tracing the genetic footprints of vertebrate landing in non-teleost ray-finned fishes.</title>
        <authorList>
            <person name="Bi X."/>
            <person name="Wang K."/>
            <person name="Yang L."/>
            <person name="Pan H."/>
            <person name="Jiang H."/>
            <person name="Wei Q."/>
            <person name="Fang M."/>
            <person name="Yu H."/>
            <person name="Zhu C."/>
            <person name="Cai Y."/>
            <person name="He Y."/>
            <person name="Gan X."/>
            <person name="Zeng H."/>
            <person name="Yu D."/>
            <person name="Zhu Y."/>
            <person name="Jiang H."/>
            <person name="Qiu Q."/>
            <person name="Yang H."/>
            <person name="Zhang Y.E."/>
            <person name="Wang W."/>
            <person name="Zhu M."/>
            <person name="He S."/>
            <person name="Zhang G."/>
        </authorList>
    </citation>
    <scope>NUCLEOTIDE SEQUENCE</scope>
    <source>
        <strain evidence="5">Pddl_001</strain>
    </source>
</reference>
<evidence type="ECO:0000256" key="2">
    <source>
        <dbReference type="ARBA" id="ARBA00033753"/>
    </source>
</evidence>
<dbReference type="GO" id="GO:0008168">
    <property type="term" value="F:methyltransferase activity"/>
    <property type="evidence" value="ECO:0007669"/>
    <property type="project" value="UniProtKB-KW"/>
</dbReference>
<dbReference type="PROSITE" id="PS51668">
    <property type="entry name" value="TSAA_2"/>
    <property type="match status" value="1"/>
</dbReference>
<name>A0ABS2XMM1_POLSP</name>
<organism evidence="5 6">
    <name type="scientific">Polyodon spathula</name>
    <name type="common">North American paddlefish</name>
    <name type="synonym">Squalus spathula</name>
    <dbReference type="NCBI Taxonomy" id="7913"/>
    <lineage>
        <taxon>Eukaryota</taxon>
        <taxon>Metazoa</taxon>
        <taxon>Chordata</taxon>
        <taxon>Craniata</taxon>
        <taxon>Vertebrata</taxon>
        <taxon>Euteleostomi</taxon>
        <taxon>Actinopterygii</taxon>
        <taxon>Chondrostei</taxon>
        <taxon>Acipenseriformes</taxon>
        <taxon>Polyodontidae</taxon>
        <taxon>Polyodon</taxon>
    </lineage>
</organism>
<proteinExistence type="inferred from homology"/>
<evidence type="ECO:0000313" key="5">
    <source>
        <dbReference type="EMBL" id="MBN3275492.1"/>
    </source>
</evidence>
<keyword evidence="6" id="KW-1185">Reference proteome</keyword>
<dbReference type="EMBL" id="JAAWVQ010051251">
    <property type="protein sequence ID" value="MBN3275492.1"/>
    <property type="molecule type" value="Genomic_DNA"/>
</dbReference>
<dbReference type="Gene3D" id="3.30.2310.10">
    <property type="entry name" value="YaeB-like"/>
    <property type="match status" value="1"/>
</dbReference>
<dbReference type="PANTHER" id="PTHR12818:SF0">
    <property type="entry name" value="TRNA (ADENINE(37)-N6)-METHYLTRANSFERASE"/>
    <property type="match status" value="1"/>
</dbReference>
<evidence type="ECO:0000256" key="3">
    <source>
        <dbReference type="SAM" id="Coils"/>
    </source>
</evidence>
<feature type="coiled-coil region" evidence="3">
    <location>
        <begin position="18"/>
        <end position="45"/>
    </location>
</feature>
<dbReference type="Proteomes" id="UP001166093">
    <property type="component" value="Unassembled WGS sequence"/>
</dbReference>
<keyword evidence="5" id="KW-0489">Methyltransferase</keyword>
<dbReference type="PANTHER" id="PTHR12818">
    <property type="entry name" value="TRNA (ADENINE(37)-N6)-METHYLTRANSFERASE"/>
    <property type="match status" value="1"/>
</dbReference>
<gene>
    <name evidence="5" type="primary">Trmo</name>
    <name evidence="5" type="ORF">GTO93_0014590</name>
</gene>
<dbReference type="Pfam" id="PF01980">
    <property type="entry name" value="TrmO_N"/>
    <property type="match status" value="1"/>
</dbReference>
<evidence type="ECO:0000259" key="4">
    <source>
        <dbReference type="PROSITE" id="PS51668"/>
    </source>
</evidence>